<evidence type="ECO:0000313" key="8">
    <source>
        <dbReference type="EMBL" id="EOD64604.1"/>
    </source>
</evidence>
<dbReference type="GO" id="GO:0000725">
    <property type="term" value="P:recombinational repair"/>
    <property type="evidence" value="ECO:0007669"/>
    <property type="project" value="TreeGrafter"/>
</dbReference>
<dbReference type="InterPro" id="IPR027417">
    <property type="entry name" value="P-loop_NTPase"/>
</dbReference>
<sequence>MHHPGDPAWFHRGVNGRRTAQANARLVRTPVTATPSFTWDEGARRLLSAPGGFRRVLGGPGTGKTALLASAATRRIAEGADPESVLVLTTSRRSADALRADITRRLTADPELARPLPRTVREPLVRTVHSYAYSLLRLEAMAEELPPPRLLAGAEQDVVVRELLAGDLDEEAEYWPEALRPALMVPGFAEELRDLLMRAAERGLGPEDLAELGRRRGREEWIAAGQFWAQYEEVTQLQGAGGNALGVASAPALDAAELVTSALLALEDDDELRERERTRVRHLFVDDAHHLDPLQTSLVRVIGHTAAEFVVAGDPDQNVFSFRGADASLFADADPDGSRTVTLTTAHRLAPAVRLAVAKIGATLPGASPHRKIVPPKGATGGNVRVRVMPTPAAEASWIADQLRRAHLVDGVPWSEIAVLVRSPARTFLVLQRALQDEESPRAPRRRRAVVGDRGARPVARADFPRPATRVARRRRPDRVGDRGAAAGQAARGPAVAGRAEARARAGTARRRPRRNAAVVGTRRRGPAGAAAVAARAAPARAGRWRAAVERRTARGGVARRRHPRRAGRRRGRAGAARRRAAAGDAPGGGARRRRRAGAVAAVAGKRAAGEAAEAGRARRIAGRTGRSRPRRRRRAVRRRGPVRRPAAPGERGFLRGLPWRATDRGRHAGTGGRAVRRCLAAHRARCGRSRMDGRRRRRCPGGRVAGPAAARIRAGRGTAQGPDGRGRRRRRLPDRADPGRGAAPVLRRDEPGEADAAGHGGLRRGRAALPVPRRPGGERRRRRRPRLADEAARPVAGARRAGRGAARSRLRRQGGAGTAPPRGDAAGAPGRGEGAGRAPVDVVRPAPGVHRRAGAPAGRPHPNLTVHSGDSHEVPAALDDRAARRQRPGAAGGGDGHAGARARAGGGLRQHGRRAAGGLGRGVGARRRRGAVVLAAGAAAGRADAAQLHDVAGAEPGGAQGSGRRAGHRGRAAGGWLGRGPGAAARPGRPGGAGLRGAAGDRGHQDGQGAGVQRGRRGAPAAGGVPAGGAAGGDRGPDRGGRRAAGVRREGEQQDGSDGAVAAAARRGRGEAVAGAGPEGGRFGGGAGLPGAGKRGLRSLPGAGLLPAPARGTAGSGPVTSRHPDAANESFATCE</sequence>
<name>R1I2C8_9PSEU</name>
<feature type="compositionally biased region" description="Low complexity" evidence="6">
    <location>
        <begin position="516"/>
        <end position="546"/>
    </location>
</feature>
<feature type="non-terminal residue" evidence="8">
    <location>
        <position position="1136"/>
    </location>
</feature>
<feature type="compositionally biased region" description="Low complexity" evidence="6">
    <location>
        <begin position="483"/>
        <end position="499"/>
    </location>
</feature>
<feature type="region of interest" description="Disordered" evidence="6">
    <location>
        <begin position="950"/>
        <end position="1136"/>
    </location>
</feature>
<protein>
    <submittedName>
        <fullName evidence="8">ATP-dependent DNA helicase</fullName>
    </submittedName>
</protein>
<dbReference type="eggNOG" id="COG0210">
    <property type="taxonomic scope" value="Bacteria"/>
</dbReference>
<dbReference type="GO" id="GO:0005524">
    <property type="term" value="F:ATP binding"/>
    <property type="evidence" value="ECO:0007669"/>
    <property type="project" value="UniProtKB-UniRule"/>
</dbReference>
<evidence type="ECO:0000256" key="1">
    <source>
        <dbReference type="ARBA" id="ARBA00022741"/>
    </source>
</evidence>
<dbReference type="SUPFAM" id="SSF52540">
    <property type="entry name" value="P-loop containing nucleoside triphosphate hydrolases"/>
    <property type="match status" value="1"/>
</dbReference>
<keyword evidence="1 5" id="KW-0547">Nucleotide-binding</keyword>
<feature type="compositionally biased region" description="Gly residues" evidence="6">
    <location>
        <begin position="1026"/>
        <end position="1035"/>
    </location>
</feature>
<feature type="compositionally biased region" description="Basic residues" evidence="6">
    <location>
        <begin position="689"/>
        <end position="701"/>
    </location>
</feature>
<feature type="compositionally biased region" description="Low complexity" evidence="6">
    <location>
        <begin position="598"/>
        <end position="615"/>
    </location>
</feature>
<dbReference type="GO" id="GO:0033202">
    <property type="term" value="C:DNA helicase complex"/>
    <property type="evidence" value="ECO:0007669"/>
    <property type="project" value="TreeGrafter"/>
</dbReference>
<feature type="compositionally biased region" description="Low complexity" evidence="6">
    <location>
        <begin position="819"/>
        <end position="829"/>
    </location>
</feature>
<gene>
    <name evidence="8" type="ORF">H480_30921</name>
</gene>
<keyword evidence="4 5" id="KW-0067">ATP-binding</keyword>
<feature type="compositionally biased region" description="Basic and acidic residues" evidence="6">
    <location>
        <begin position="1036"/>
        <end position="1053"/>
    </location>
</feature>
<feature type="compositionally biased region" description="Basic residues" evidence="6">
    <location>
        <begin position="618"/>
        <end position="643"/>
    </location>
</feature>
<evidence type="ECO:0000256" key="6">
    <source>
        <dbReference type="SAM" id="MobiDB-lite"/>
    </source>
</evidence>
<feature type="compositionally biased region" description="Basic residues" evidence="6">
    <location>
        <begin position="558"/>
        <end position="581"/>
    </location>
</feature>
<feature type="binding site" evidence="5">
    <location>
        <begin position="58"/>
        <end position="65"/>
    </location>
    <ligand>
        <name>ATP</name>
        <dbReference type="ChEBI" id="CHEBI:30616"/>
    </ligand>
</feature>
<organism evidence="8 9">
    <name type="scientific">Amycolatopsis vancoresmycina DSM 44592</name>
    <dbReference type="NCBI Taxonomy" id="1292037"/>
    <lineage>
        <taxon>Bacteria</taxon>
        <taxon>Bacillati</taxon>
        <taxon>Actinomycetota</taxon>
        <taxon>Actinomycetes</taxon>
        <taxon>Pseudonocardiales</taxon>
        <taxon>Pseudonocardiaceae</taxon>
        <taxon>Amycolatopsis</taxon>
    </lineage>
</organism>
<dbReference type="PANTHER" id="PTHR11070:SF59">
    <property type="entry name" value="DNA 3'-5' HELICASE"/>
    <property type="match status" value="1"/>
</dbReference>
<comment type="caution">
    <text evidence="8">The sequence shown here is derived from an EMBL/GenBank/DDBJ whole genome shotgun (WGS) entry which is preliminary data.</text>
</comment>
<dbReference type="GO" id="GO:0043138">
    <property type="term" value="F:3'-5' DNA helicase activity"/>
    <property type="evidence" value="ECO:0007669"/>
    <property type="project" value="TreeGrafter"/>
</dbReference>
<dbReference type="eggNOG" id="COG2887">
    <property type="taxonomic scope" value="Bacteria"/>
</dbReference>
<keyword evidence="2 5" id="KW-0378">Hydrolase</keyword>
<dbReference type="GO" id="GO:0016787">
    <property type="term" value="F:hydrolase activity"/>
    <property type="evidence" value="ECO:0007669"/>
    <property type="project" value="UniProtKB-UniRule"/>
</dbReference>
<dbReference type="Proteomes" id="UP000014139">
    <property type="component" value="Unassembled WGS sequence"/>
</dbReference>
<feature type="compositionally biased region" description="Gly residues" evidence="6">
    <location>
        <begin position="905"/>
        <end position="924"/>
    </location>
</feature>
<evidence type="ECO:0000313" key="9">
    <source>
        <dbReference type="Proteomes" id="UP000014139"/>
    </source>
</evidence>
<proteinExistence type="predicted"/>
<feature type="compositionally biased region" description="Gly residues" evidence="6">
    <location>
        <begin position="973"/>
        <end position="982"/>
    </location>
</feature>
<keyword evidence="9" id="KW-1185">Reference proteome</keyword>
<dbReference type="PANTHER" id="PTHR11070">
    <property type="entry name" value="UVRD / RECB / PCRA DNA HELICASE FAMILY MEMBER"/>
    <property type="match status" value="1"/>
</dbReference>
<dbReference type="InterPro" id="IPR000212">
    <property type="entry name" value="DNA_helicase_UvrD/REP"/>
</dbReference>
<dbReference type="GO" id="GO:0003677">
    <property type="term" value="F:DNA binding"/>
    <property type="evidence" value="ECO:0007669"/>
    <property type="project" value="InterPro"/>
</dbReference>
<dbReference type="AlphaFoldDB" id="R1I2C8"/>
<dbReference type="InterPro" id="IPR014016">
    <property type="entry name" value="UvrD-like_ATP-bd"/>
</dbReference>
<accession>R1I2C8</accession>
<feature type="compositionally biased region" description="Gly residues" evidence="6">
    <location>
        <begin position="1078"/>
        <end position="1095"/>
    </location>
</feature>
<feature type="compositionally biased region" description="Low complexity" evidence="6">
    <location>
        <begin position="702"/>
        <end position="723"/>
    </location>
</feature>
<dbReference type="Gene3D" id="1.10.10.160">
    <property type="match status" value="1"/>
</dbReference>
<dbReference type="EMBL" id="AOUO01000495">
    <property type="protein sequence ID" value="EOD64604.1"/>
    <property type="molecule type" value="Genomic_DNA"/>
</dbReference>
<evidence type="ECO:0000256" key="2">
    <source>
        <dbReference type="ARBA" id="ARBA00022801"/>
    </source>
</evidence>
<evidence type="ECO:0000256" key="3">
    <source>
        <dbReference type="ARBA" id="ARBA00022806"/>
    </source>
</evidence>
<dbReference type="PROSITE" id="PS51198">
    <property type="entry name" value="UVRD_HELICASE_ATP_BIND"/>
    <property type="match status" value="1"/>
</dbReference>
<reference evidence="8 9" key="1">
    <citation type="submission" date="2013-02" db="EMBL/GenBank/DDBJ databases">
        <title>Draft genome sequence of Amycolatopsis vancoresmycina strain DSM 44592T.</title>
        <authorList>
            <person name="Kumar S."/>
            <person name="Kaur N."/>
            <person name="Kaur C."/>
            <person name="Raghava G.P.S."/>
            <person name="Mayilraj S."/>
        </authorList>
    </citation>
    <scope>NUCLEOTIDE SEQUENCE [LARGE SCALE GENOMIC DNA]</scope>
    <source>
        <strain evidence="8 9">DSM 44592</strain>
    </source>
</reference>
<keyword evidence="3 5" id="KW-0347">Helicase</keyword>
<feature type="compositionally biased region" description="Basic residues" evidence="6">
    <location>
        <begin position="801"/>
        <end position="813"/>
    </location>
</feature>
<feature type="domain" description="UvrD-like helicase ATP-binding" evidence="7">
    <location>
        <begin position="37"/>
        <end position="350"/>
    </location>
</feature>
<feature type="compositionally biased region" description="Low complexity" evidence="6">
    <location>
        <begin position="1060"/>
        <end position="1077"/>
    </location>
</feature>
<evidence type="ECO:0000256" key="4">
    <source>
        <dbReference type="ARBA" id="ARBA00022840"/>
    </source>
</evidence>
<feature type="compositionally biased region" description="Basic and acidic residues" evidence="6">
    <location>
        <begin position="870"/>
        <end position="884"/>
    </location>
</feature>
<dbReference type="InterPro" id="IPR013986">
    <property type="entry name" value="DExx_box_DNA_helicase_dom_sf"/>
</dbReference>
<dbReference type="Pfam" id="PF00580">
    <property type="entry name" value="UvrD-helicase"/>
    <property type="match status" value="1"/>
</dbReference>
<dbReference type="GO" id="GO:0005829">
    <property type="term" value="C:cytosol"/>
    <property type="evidence" value="ECO:0007669"/>
    <property type="project" value="TreeGrafter"/>
</dbReference>
<feature type="region of interest" description="Disordered" evidence="6">
    <location>
        <begin position="689"/>
        <end position="928"/>
    </location>
</feature>
<feature type="compositionally biased region" description="Low complexity" evidence="6">
    <location>
        <begin position="457"/>
        <end position="470"/>
    </location>
</feature>
<evidence type="ECO:0000256" key="5">
    <source>
        <dbReference type="PROSITE-ProRule" id="PRU00560"/>
    </source>
</evidence>
<feature type="region of interest" description="Disordered" evidence="6">
    <location>
        <begin position="435"/>
        <end position="656"/>
    </location>
</feature>
<dbReference type="Gene3D" id="3.40.50.300">
    <property type="entry name" value="P-loop containing nucleotide triphosphate hydrolases"/>
    <property type="match status" value="2"/>
</dbReference>
<evidence type="ECO:0000259" key="7">
    <source>
        <dbReference type="PROSITE" id="PS51198"/>
    </source>
</evidence>